<evidence type="ECO:0000313" key="3">
    <source>
        <dbReference type="Proteomes" id="UP000258309"/>
    </source>
</evidence>
<reference evidence="2 3" key="1">
    <citation type="submission" date="2018-05" db="EMBL/GenBank/DDBJ databases">
        <title>Draft genome sequence of Scytalidium lignicola DSM 105466, a ubiquitous saprotrophic fungus.</title>
        <authorList>
            <person name="Buettner E."/>
            <person name="Gebauer A.M."/>
            <person name="Hofrichter M."/>
            <person name="Liers C."/>
            <person name="Kellner H."/>
        </authorList>
    </citation>
    <scope>NUCLEOTIDE SEQUENCE [LARGE SCALE GENOMIC DNA]</scope>
    <source>
        <strain evidence="2 3">DSM 105466</strain>
    </source>
</reference>
<evidence type="ECO:0000313" key="2">
    <source>
        <dbReference type="EMBL" id="RFU33074.1"/>
    </source>
</evidence>
<dbReference type="OrthoDB" id="4851849at2759"/>
<name>A0A3E2HI25_SCYLI</name>
<keyword evidence="3" id="KW-1185">Reference proteome</keyword>
<proteinExistence type="predicted"/>
<organism evidence="2 3">
    <name type="scientific">Scytalidium lignicola</name>
    <name type="common">Hyphomycete</name>
    <dbReference type="NCBI Taxonomy" id="5539"/>
    <lineage>
        <taxon>Eukaryota</taxon>
        <taxon>Fungi</taxon>
        <taxon>Dikarya</taxon>
        <taxon>Ascomycota</taxon>
        <taxon>Pezizomycotina</taxon>
        <taxon>Leotiomycetes</taxon>
        <taxon>Leotiomycetes incertae sedis</taxon>
        <taxon>Scytalidium</taxon>
    </lineage>
</organism>
<dbReference type="Proteomes" id="UP000258309">
    <property type="component" value="Unassembled WGS sequence"/>
</dbReference>
<protein>
    <submittedName>
        <fullName evidence="2">Uncharacterized protein</fullName>
    </submittedName>
</protein>
<dbReference type="OMA" id="RPSFRFI"/>
<gene>
    <name evidence="2" type="ORF">B7463_g3295</name>
</gene>
<feature type="non-terminal residue" evidence="2">
    <location>
        <position position="1"/>
    </location>
</feature>
<comment type="caution">
    <text evidence="2">The sequence shown here is derived from an EMBL/GenBank/DDBJ whole genome shotgun (WGS) entry which is preliminary data.</text>
</comment>
<sequence length="577" mass="64608">MAAIEITGRTSDRFIETVLLLYLLDPSRGEPTVYGLDQNQTGEPRERSLKIKFLDSIALMCATVKDPDSISAASLEKGSSDGTVLRIASNTGVSNETLFRLREIIDMLSKFISNSGDPSATQAEILRKIIELDISKIQHYIKDVLRNASSGGLAKSVSEVEDRILDSDYDLSRPGEFLEWYKYIFSIRDVCALGPEIDALFNIVKWAEKGRKSYINYLKAAYPTENKLLPGWICRILKLGRYSIASRALVRLAIEDPALFSPMVIALVEAPQKIKPAISEEMTLSAILKRTIGDRVEQFLPRLASVWGEQDVETYFRNLRNKLDLTVHAEMQLVRFYDDNPDCSPIFPFIGYKTIILALTQSMKDEAREDLTSRLGLRRPVHADSTIGPSLGGLTGNGSLSMETSVLPERMAQRQTTQSIAMQTAKTNAPVELPGELSDSDSTKVESPMPVNFGPHGIHEEGGYELTNRPQLDPKVNSMVLHFIRANNPNKEDIICISDILDRKSSYPSWTKLLQLLSSEDPFTIGFKKESDFLLVNDSIRVTNERKFLACLQYLCNSNTLNTGVYVHNITELPNWN</sequence>
<dbReference type="AlphaFoldDB" id="A0A3E2HI25"/>
<dbReference type="EMBL" id="NCSJ02000042">
    <property type="protein sequence ID" value="RFU33074.1"/>
    <property type="molecule type" value="Genomic_DNA"/>
</dbReference>
<evidence type="ECO:0000256" key="1">
    <source>
        <dbReference type="SAM" id="MobiDB-lite"/>
    </source>
</evidence>
<feature type="non-terminal residue" evidence="2">
    <location>
        <position position="577"/>
    </location>
</feature>
<accession>A0A3E2HI25</accession>
<feature type="region of interest" description="Disordered" evidence="1">
    <location>
        <begin position="382"/>
        <end position="401"/>
    </location>
</feature>